<feature type="non-terminal residue" evidence="1">
    <location>
        <position position="60"/>
    </location>
</feature>
<name>A0A3B0VIQ6_9ZZZZ</name>
<proteinExistence type="predicted"/>
<sequence>MEHLITSTTEIESLQSETMLSLDQLVQRGARRMLEAALAAEVEAYIQCHQKERDEAGHAL</sequence>
<reference evidence="1" key="1">
    <citation type="submission" date="2018-06" db="EMBL/GenBank/DDBJ databases">
        <authorList>
            <person name="Zhirakovskaya E."/>
        </authorList>
    </citation>
    <scope>NUCLEOTIDE SEQUENCE</scope>
</reference>
<dbReference type="EMBL" id="UOEU01000781">
    <property type="protein sequence ID" value="VAW40193.1"/>
    <property type="molecule type" value="Genomic_DNA"/>
</dbReference>
<accession>A0A3B0VIQ6</accession>
<evidence type="ECO:0008006" key="2">
    <source>
        <dbReference type="Google" id="ProtNLM"/>
    </source>
</evidence>
<protein>
    <recommendedName>
        <fullName evidence="2">IS256 family transposase</fullName>
    </recommendedName>
</protein>
<dbReference type="AlphaFoldDB" id="A0A3B0VIQ6"/>
<evidence type="ECO:0000313" key="1">
    <source>
        <dbReference type="EMBL" id="VAW40193.1"/>
    </source>
</evidence>
<organism evidence="1">
    <name type="scientific">hydrothermal vent metagenome</name>
    <dbReference type="NCBI Taxonomy" id="652676"/>
    <lineage>
        <taxon>unclassified sequences</taxon>
        <taxon>metagenomes</taxon>
        <taxon>ecological metagenomes</taxon>
    </lineage>
</organism>
<gene>
    <name evidence="1" type="ORF">MNBD_CHLOROFLEXI01-50</name>
</gene>